<dbReference type="EMBL" id="BLXT01005830">
    <property type="protein sequence ID" value="GFO26453.1"/>
    <property type="molecule type" value="Genomic_DNA"/>
</dbReference>
<organism evidence="2 3">
    <name type="scientific">Plakobranchus ocellatus</name>
    <dbReference type="NCBI Taxonomy" id="259542"/>
    <lineage>
        <taxon>Eukaryota</taxon>
        <taxon>Metazoa</taxon>
        <taxon>Spiralia</taxon>
        <taxon>Lophotrochozoa</taxon>
        <taxon>Mollusca</taxon>
        <taxon>Gastropoda</taxon>
        <taxon>Heterobranchia</taxon>
        <taxon>Euthyneura</taxon>
        <taxon>Panpulmonata</taxon>
        <taxon>Sacoglossa</taxon>
        <taxon>Placobranchoidea</taxon>
        <taxon>Plakobranchidae</taxon>
        <taxon>Plakobranchus</taxon>
    </lineage>
</organism>
<comment type="caution">
    <text evidence="2">The sequence shown here is derived from an EMBL/GenBank/DDBJ whole genome shotgun (WGS) entry which is preliminary data.</text>
</comment>
<feature type="compositionally biased region" description="Polar residues" evidence="1">
    <location>
        <begin position="48"/>
        <end position="61"/>
    </location>
</feature>
<evidence type="ECO:0000313" key="2">
    <source>
        <dbReference type="EMBL" id="GFO26453.1"/>
    </source>
</evidence>
<dbReference type="Proteomes" id="UP000735302">
    <property type="component" value="Unassembled WGS sequence"/>
</dbReference>
<feature type="region of interest" description="Disordered" evidence="1">
    <location>
        <begin position="40"/>
        <end position="61"/>
    </location>
</feature>
<name>A0AAV4C3G9_9GAST</name>
<reference evidence="2 3" key="1">
    <citation type="journal article" date="2021" name="Elife">
        <title>Chloroplast acquisition without the gene transfer in kleptoplastic sea slugs, Plakobranchus ocellatus.</title>
        <authorList>
            <person name="Maeda T."/>
            <person name="Takahashi S."/>
            <person name="Yoshida T."/>
            <person name="Shimamura S."/>
            <person name="Takaki Y."/>
            <person name="Nagai Y."/>
            <person name="Toyoda A."/>
            <person name="Suzuki Y."/>
            <person name="Arimoto A."/>
            <person name="Ishii H."/>
            <person name="Satoh N."/>
            <person name="Nishiyama T."/>
            <person name="Hasebe M."/>
            <person name="Maruyama T."/>
            <person name="Minagawa J."/>
            <person name="Obokata J."/>
            <person name="Shigenobu S."/>
        </authorList>
    </citation>
    <scope>NUCLEOTIDE SEQUENCE [LARGE SCALE GENOMIC DNA]</scope>
</reference>
<protein>
    <submittedName>
        <fullName evidence="2">Uncharacterized protein</fullName>
    </submittedName>
</protein>
<accession>A0AAV4C3G9</accession>
<proteinExistence type="predicted"/>
<sequence>MSQKTTETTLEEAKIYIKAAARTRWTKQHMYSSVHMTNTTLRTERSKQSSFGSEQGISGSKNTCVHQAQNWRDTHLPVWTRVPIS</sequence>
<evidence type="ECO:0000313" key="3">
    <source>
        <dbReference type="Proteomes" id="UP000735302"/>
    </source>
</evidence>
<evidence type="ECO:0000256" key="1">
    <source>
        <dbReference type="SAM" id="MobiDB-lite"/>
    </source>
</evidence>
<dbReference type="AlphaFoldDB" id="A0AAV4C3G9"/>
<keyword evidence="3" id="KW-1185">Reference proteome</keyword>
<gene>
    <name evidence="2" type="ORF">PoB_005295800</name>
</gene>